<gene>
    <name evidence="1" type="ORF">HMPREF3196_02151</name>
</gene>
<reference evidence="1 2" key="1">
    <citation type="submission" date="2016-01" db="EMBL/GenBank/DDBJ databases">
        <authorList>
            <person name="Oliw E.H."/>
        </authorList>
    </citation>
    <scope>NUCLEOTIDE SEQUENCE [LARGE SCALE GENOMIC DNA]</scope>
    <source>
        <strain evidence="1 2">MJR8628B</strain>
    </source>
</reference>
<name>A0A133KJZ9_BIFBI</name>
<proteinExistence type="predicted"/>
<accession>A0A133KJZ9</accession>
<comment type="caution">
    <text evidence="1">The sequence shown here is derived from an EMBL/GenBank/DDBJ whole genome shotgun (WGS) entry which is preliminary data.</text>
</comment>
<evidence type="ECO:0000313" key="2">
    <source>
        <dbReference type="Proteomes" id="UP000070092"/>
    </source>
</evidence>
<dbReference type="EMBL" id="LRPO01000061">
    <property type="protein sequence ID" value="KWZ79804.1"/>
    <property type="molecule type" value="Genomic_DNA"/>
</dbReference>
<organism evidence="1 2">
    <name type="scientific">Bifidobacterium bifidum</name>
    <dbReference type="NCBI Taxonomy" id="1681"/>
    <lineage>
        <taxon>Bacteria</taxon>
        <taxon>Bacillati</taxon>
        <taxon>Actinomycetota</taxon>
        <taxon>Actinomycetes</taxon>
        <taxon>Bifidobacteriales</taxon>
        <taxon>Bifidobacteriaceae</taxon>
        <taxon>Bifidobacterium</taxon>
    </lineage>
</organism>
<evidence type="ECO:0000313" key="1">
    <source>
        <dbReference type="EMBL" id="KWZ79804.1"/>
    </source>
</evidence>
<protein>
    <submittedName>
        <fullName evidence="1">Uncharacterized protein</fullName>
    </submittedName>
</protein>
<dbReference type="PATRIC" id="fig|1681.53.peg.2093"/>
<sequence>MTGLRRDSVSDDAIASCLFPGSIPCWVSCCQGASWGIVDFLGDYVEPIPHEREVCDWNLGACKCVKMRGSAREKCSNLL</sequence>
<dbReference type="AlphaFoldDB" id="A0A133KJZ9"/>
<dbReference type="Proteomes" id="UP000070092">
    <property type="component" value="Unassembled WGS sequence"/>
</dbReference>